<protein>
    <submittedName>
        <fullName evidence="2">Response regulator transcription factor</fullName>
    </submittedName>
</protein>
<accession>A0A923NF86</accession>
<dbReference type="GO" id="GO:0000156">
    <property type="term" value="F:phosphorelay response regulator activity"/>
    <property type="evidence" value="ECO:0007669"/>
    <property type="project" value="InterPro"/>
</dbReference>
<evidence type="ECO:0000313" key="3">
    <source>
        <dbReference type="Proteomes" id="UP000644115"/>
    </source>
</evidence>
<dbReference type="SMART" id="SM00850">
    <property type="entry name" value="LytTR"/>
    <property type="match status" value="1"/>
</dbReference>
<evidence type="ECO:0000313" key="2">
    <source>
        <dbReference type="EMBL" id="MBC6000001.1"/>
    </source>
</evidence>
<dbReference type="Gene3D" id="2.40.50.1020">
    <property type="entry name" value="LytTr DNA-binding domain"/>
    <property type="match status" value="1"/>
</dbReference>
<gene>
    <name evidence="2" type="ORF">H8876_08310</name>
</gene>
<sequence length="246" mass="28769">MWKILICSEDRDFMQDLGHRIRRLAGERLKEVRLFSNKEDLDFYTTGRPEESNIILIDISRDNEGIQLAQKILAVQPHSQIIFMASTDKYYLDVYSVDHVYFLKKPIEAVFLMKALNKAGSRLQDMKKSYLVISNKQGIYKIPLYTILCFESEKRKIHVYTQERELSYYGKFEDLMEKLDPRFARCHNSYIVNLTKVRELSDKKFVCENGKNVPISKTYYVDVREKFLSYLDGGEFCGGTPLGAHS</sequence>
<name>A0A923NF86_9FIRM</name>
<dbReference type="SUPFAM" id="SSF52172">
    <property type="entry name" value="CheY-like"/>
    <property type="match status" value="1"/>
</dbReference>
<feature type="domain" description="HTH LytTR-type" evidence="1">
    <location>
        <begin position="131"/>
        <end position="229"/>
    </location>
</feature>
<reference evidence="2" key="1">
    <citation type="submission" date="2020-08" db="EMBL/GenBank/DDBJ databases">
        <authorList>
            <person name="Liu C."/>
            <person name="Sun Q."/>
        </authorList>
    </citation>
    <scope>NUCLEOTIDE SEQUENCE</scope>
    <source>
        <strain evidence="2">BX16</strain>
    </source>
</reference>
<keyword evidence="3" id="KW-1185">Reference proteome</keyword>
<dbReference type="PANTHER" id="PTHR37299">
    <property type="entry name" value="TRANSCRIPTIONAL REGULATOR-RELATED"/>
    <property type="match status" value="1"/>
</dbReference>
<dbReference type="InterPro" id="IPR007492">
    <property type="entry name" value="LytTR_DNA-bd_dom"/>
</dbReference>
<dbReference type="Proteomes" id="UP000644115">
    <property type="component" value="Unassembled WGS sequence"/>
</dbReference>
<comment type="caution">
    <text evidence="2">The sequence shown here is derived from an EMBL/GenBank/DDBJ whole genome shotgun (WGS) entry which is preliminary data.</text>
</comment>
<dbReference type="EMBL" id="JACRWC010000105">
    <property type="protein sequence ID" value="MBC6000001.1"/>
    <property type="molecule type" value="Genomic_DNA"/>
</dbReference>
<dbReference type="RefSeq" id="WP_249287357.1">
    <property type="nucleotide sequence ID" value="NZ_JACRWC010000105.1"/>
</dbReference>
<dbReference type="PANTHER" id="PTHR37299:SF1">
    <property type="entry name" value="STAGE 0 SPORULATION PROTEIN A HOMOLOG"/>
    <property type="match status" value="1"/>
</dbReference>
<dbReference type="Gene3D" id="3.40.50.2300">
    <property type="match status" value="1"/>
</dbReference>
<proteinExistence type="predicted"/>
<evidence type="ECO:0000259" key="1">
    <source>
        <dbReference type="PROSITE" id="PS50930"/>
    </source>
</evidence>
<dbReference type="PROSITE" id="PS50930">
    <property type="entry name" value="HTH_LYTTR"/>
    <property type="match status" value="1"/>
</dbReference>
<dbReference type="InterPro" id="IPR011006">
    <property type="entry name" value="CheY-like_superfamily"/>
</dbReference>
<dbReference type="Pfam" id="PF04397">
    <property type="entry name" value="LytTR"/>
    <property type="match status" value="1"/>
</dbReference>
<organism evidence="2 3">
    <name type="scientific">Lentihominibacter faecis</name>
    <dbReference type="NCBI Taxonomy" id="2764712"/>
    <lineage>
        <taxon>Bacteria</taxon>
        <taxon>Bacillati</taxon>
        <taxon>Bacillota</taxon>
        <taxon>Clostridia</taxon>
        <taxon>Peptostreptococcales</taxon>
        <taxon>Anaerovoracaceae</taxon>
        <taxon>Lentihominibacter</taxon>
    </lineage>
</organism>
<dbReference type="InterPro" id="IPR046947">
    <property type="entry name" value="LytR-like"/>
</dbReference>
<dbReference type="AlphaFoldDB" id="A0A923NF86"/>
<dbReference type="GO" id="GO:0003677">
    <property type="term" value="F:DNA binding"/>
    <property type="evidence" value="ECO:0007669"/>
    <property type="project" value="InterPro"/>
</dbReference>